<keyword evidence="2 5" id="KW-0808">Transferase</keyword>
<feature type="binding site" evidence="5">
    <location>
        <position position="187"/>
    </location>
    <ligand>
        <name>S-adenosyl-L-methionine</name>
        <dbReference type="ChEBI" id="CHEBI:59789"/>
    </ligand>
</feature>
<comment type="function">
    <text evidence="5">Methylates the class 1 translation termination release factors RF1/PrfA and RF2/PrfB on the glutamine residue of the universally conserved GGQ motif.</text>
</comment>
<evidence type="ECO:0000313" key="9">
    <source>
        <dbReference type="Proteomes" id="UP000322976"/>
    </source>
</evidence>
<dbReference type="InterPro" id="IPR050320">
    <property type="entry name" value="N5-glutamine_MTase"/>
</dbReference>
<evidence type="ECO:0000256" key="4">
    <source>
        <dbReference type="ARBA" id="ARBA00048391"/>
    </source>
</evidence>
<reference evidence="8 9" key="1">
    <citation type="submission" date="2019-08" db="EMBL/GenBank/DDBJ databases">
        <title>Calorimonas adulescens gen. nov., sp. nov., an anaerobic thermophilic bacterium from Sakhalin hot spring.</title>
        <authorList>
            <person name="Khomyakova M.A."/>
            <person name="Merkel A.Y."/>
            <person name="Novikov A."/>
            <person name="Bonch-Osmolovskaya E.A."/>
            <person name="Slobodkin A.I."/>
        </authorList>
    </citation>
    <scope>NUCLEOTIDE SEQUENCE [LARGE SCALE GENOMIC DNA]</scope>
    <source>
        <strain evidence="8 9">A05MB</strain>
    </source>
</reference>
<dbReference type="NCBIfam" id="TIGR03534">
    <property type="entry name" value="RF_mod_PrmC"/>
    <property type="match status" value="1"/>
</dbReference>
<sequence length="280" mass="31122">MTLFREALKEGTATLEMAGIYTARLDAELLLSYACKINRAKLLARLNDEVPDDKLNFFYSYIEKRASRYPLCYITGHKEFMGLDFIIREGVLIPRPETELLVETVINMLPEDAAVIDLCTGSGVIAISLAHYLYDATIYAVDISKTACKIAKENASKLRVNNRVRILNGDLFEPLPVNLKVDAVVSNPPYIKTGEVASLMPEISYEPIEALDGGESGLEFYNKIVEGAVAFLKDNGVLALEIGCDEADDVVQLMKSEYRNIEVLKDMAGMDRVVVGRLRN</sequence>
<comment type="similarity">
    <text evidence="5">Belongs to the protein N5-glutamine methyltransferase family. PrmC subfamily.</text>
</comment>
<comment type="caution">
    <text evidence="5">Lacks conserved residue(s) required for the propagation of feature annotation.</text>
</comment>
<dbReference type="CDD" id="cd02440">
    <property type="entry name" value="AdoMet_MTases"/>
    <property type="match status" value="1"/>
</dbReference>
<dbReference type="InterPro" id="IPR002052">
    <property type="entry name" value="DNA_methylase_N6_adenine_CS"/>
</dbReference>
<dbReference type="PROSITE" id="PS00092">
    <property type="entry name" value="N6_MTASE"/>
    <property type="match status" value="1"/>
</dbReference>
<dbReference type="InterPro" id="IPR007848">
    <property type="entry name" value="Small_mtfrase_dom"/>
</dbReference>
<comment type="catalytic activity">
    <reaction evidence="4 5">
        <text>L-glutaminyl-[peptide chain release factor] + S-adenosyl-L-methionine = N(5)-methyl-L-glutaminyl-[peptide chain release factor] + S-adenosyl-L-homocysteine + H(+)</text>
        <dbReference type="Rhea" id="RHEA:42896"/>
        <dbReference type="Rhea" id="RHEA-COMP:10271"/>
        <dbReference type="Rhea" id="RHEA-COMP:10272"/>
        <dbReference type="ChEBI" id="CHEBI:15378"/>
        <dbReference type="ChEBI" id="CHEBI:30011"/>
        <dbReference type="ChEBI" id="CHEBI:57856"/>
        <dbReference type="ChEBI" id="CHEBI:59789"/>
        <dbReference type="ChEBI" id="CHEBI:61891"/>
        <dbReference type="EC" id="2.1.1.297"/>
    </reaction>
</comment>
<dbReference type="InterPro" id="IPR004556">
    <property type="entry name" value="HemK-like"/>
</dbReference>
<evidence type="ECO:0000256" key="1">
    <source>
        <dbReference type="ARBA" id="ARBA00022603"/>
    </source>
</evidence>
<accession>A0A5D8QES5</accession>
<dbReference type="InterPro" id="IPR019874">
    <property type="entry name" value="RF_methyltr_PrmC"/>
</dbReference>
<dbReference type="Pfam" id="PF05175">
    <property type="entry name" value="MTS"/>
    <property type="match status" value="1"/>
</dbReference>
<evidence type="ECO:0000256" key="3">
    <source>
        <dbReference type="ARBA" id="ARBA00022691"/>
    </source>
</evidence>
<keyword evidence="3 5" id="KW-0949">S-adenosyl-L-methionine</keyword>
<dbReference type="GO" id="GO:0102559">
    <property type="term" value="F:peptide chain release factor N(5)-glutamine methyltransferase activity"/>
    <property type="evidence" value="ECO:0007669"/>
    <property type="project" value="UniProtKB-EC"/>
</dbReference>
<comment type="caution">
    <text evidence="8">The sequence shown here is derived from an EMBL/GenBank/DDBJ whole genome shotgun (WGS) entry which is preliminary data.</text>
</comment>
<dbReference type="InterPro" id="IPR040758">
    <property type="entry name" value="PrmC_N"/>
</dbReference>
<dbReference type="EMBL" id="VTPS01000003">
    <property type="protein sequence ID" value="TZE82917.1"/>
    <property type="molecule type" value="Genomic_DNA"/>
</dbReference>
<dbReference type="RefSeq" id="WP_149544476.1">
    <property type="nucleotide sequence ID" value="NZ_VTPS01000003.1"/>
</dbReference>
<dbReference type="Gene3D" id="1.10.8.10">
    <property type="entry name" value="DNA helicase RuvA subunit, C-terminal domain"/>
    <property type="match status" value="1"/>
</dbReference>
<evidence type="ECO:0000259" key="7">
    <source>
        <dbReference type="Pfam" id="PF17827"/>
    </source>
</evidence>
<keyword evidence="1 5" id="KW-0489">Methyltransferase</keyword>
<dbReference type="Proteomes" id="UP000322976">
    <property type="component" value="Unassembled WGS sequence"/>
</dbReference>
<dbReference type="NCBIfam" id="TIGR00536">
    <property type="entry name" value="hemK_fam"/>
    <property type="match status" value="1"/>
</dbReference>
<dbReference type="PANTHER" id="PTHR18895:SF74">
    <property type="entry name" value="MTRF1L RELEASE FACTOR GLUTAMINE METHYLTRANSFERASE"/>
    <property type="match status" value="1"/>
</dbReference>
<dbReference type="EC" id="2.1.1.297" evidence="5"/>
<dbReference type="GO" id="GO:0032259">
    <property type="term" value="P:methylation"/>
    <property type="evidence" value="ECO:0007669"/>
    <property type="project" value="UniProtKB-KW"/>
</dbReference>
<gene>
    <name evidence="5 8" type="primary">prmC</name>
    <name evidence="8" type="ORF">FWJ32_02895</name>
</gene>
<evidence type="ECO:0000256" key="2">
    <source>
        <dbReference type="ARBA" id="ARBA00022679"/>
    </source>
</evidence>
<organism evidence="8 9">
    <name type="scientific">Calorimonas adulescens</name>
    <dbReference type="NCBI Taxonomy" id="2606906"/>
    <lineage>
        <taxon>Bacteria</taxon>
        <taxon>Bacillati</taxon>
        <taxon>Bacillota</taxon>
        <taxon>Clostridia</taxon>
        <taxon>Thermoanaerobacterales</taxon>
        <taxon>Thermoanaerobacteraceae</taxon>
        <taxon>Calorimonas</taxon>
    </lineage>
</organism>
<protein>
    <recommendedName>
        <fullName evidence="5">Release factor glutamine methyltransferase</fullName>
        <shortName evidence="5">RF MTase</shortName>
        <ecNumber evidence="5">2.1.1.297</ecNumber>
    </recommendedName>
    <alternativeName>
        <fullName evidence="5">N5-glutamine methyltransferase PrmC</fullName>
    </alternativeName>
    <alternativeName>
        <fullName evidence="5">Protein-(glutamine-N5) MTase PrmC</fullName>
    </alternativeName>
    <alternativeName>
        <fullName evidence="5">Protein-glutamine N-methyltransferase PrmC</fullName>
    </alternativeName>
</protein>
<name>A0A5D8QES5_9THEO</name>
<feature type="domain" description="Methyltransferase small" evidence="6">
    <location>
        <begin position="98"/>
        <end position="195"/>
    </location>
</feature>
<dbReference type="Gene3D" id="3.40.50.150">
    <property type="entry name" value="Vaccinia Virus protein VP39"/>
    <property type="match status" value="1"/>
</dbReference>
<proteinExistence type="inferred from homology"/>
<dbReference type="SUPFAM" id="SSF53335">
    <property type="entry name" value="S-adenosyl-L-methionine-dependent methyltransferases"/>
    <property type="match status" value="1"/>
</dbReference>
<dbReference type="Pfam" id="PF17827">
    <property type="entry name" value="PrmC_N"/>
    <property type="match status" value="1"/>
</dbReference>
<feature type="domain" description="Release factor glutamine methyltransferase N-terminal" evidence="7">
    <location>
        <begin position="6"/>
        <end position="76"/>
    </location>
</feature>
<dbReference type="HAMAP" id="MF_02126">
    <property type="entry name" value="RF_methyltr_PrmC"/>
    <property type="match status" value="1"/>
</dbReference>
<evidence type="ECO:0000313" key="8">
    <source>
        <dbReference type="EMBL" id="TZE82917.1"/>
    </source>
</evidence>
<dbReference type="InterPro" id="IPR029063">
    <property type="entry name" value="SAM-dependent_MTases_sf"/>
</dbReference>
<dbReference type="AlphaFoldDB" id="A0A5D8QES5"/>
<evidence type="ECO:0000256" key="5">
    <source>
        <dbReference type="HAMAP-Rule" id="MF_02126"/>
    </source>
</evidence>
<dbReference type="PANTHER" id="PTHR18895">
    <property type="entry name" value="HEMK METHYLTRANSFERASE"/>
    <property type="match status" value="1"/>
</dbReference>
<feature type="binding site" evidence="5">
    <location>
        <begin position="187"/>
        <end position="190"/>
    </location>
    <ligand>
        <name>substrate</name>
    </ligand>
</feature>
<dbReference type="GO" id="GO:0003676">
    <property type="term" value="F:nucleic acid binding"/>
    <property type="evidence" value="ECO:0007669"/>
    <property type="project" value="InterPro"/>
</dbReference>
<keyword evidence="9" id="KW-1185">Reference proteome</keyword>
<evidence type="ECO:0000259" key="6">
    <source>
        <dbReference type="Pfam" id="PF05175"/>
    </source>
</evidence>
<feature type="binding site" evidence="5">
    <location>
        <position position="142"/>
    </location>
    <ligand>
        <name>S-adenosyl-L-methionine</name>
        <dbReference type="ChEBI" id="CHEBI:59789"/>
    </ligand>
</feature>